<feature type="signal peptide" evidence="1">
    <location>
        <begin position="1"/>
        <end position="21"/>
    </location>
</feature>
<dbReference type="RefSeq" id="WP_111062767.1">
    <property type="nucleotide sequence ID" value="NZ_JBHUCU010000016.1"/>
</dbReference>
<feature type="domain" description="10-bladed beta-propeller" evidence="2">
    <location>
        <begin position="19"/>
        <end position="360"/>
    </location>
</feature>
<dbReference type="Proteomes" id="UP000249248">
    <property type="component" value="Unassembled WGS sequence"/>
</dbReference>
<evidence type="ECO:0000259" key="2">
    <source>
        <dbReference type="Pfam" id="PF21734"/>
    </source>
</evidence>
<dbReference type="InterPro" id="IPR049141">
    <property type="entry name" value="10_blade"/>
</dbReference>
<reference evidence="3 4" key="1">
    <citation type="submission" date="2018-06" db="EMBL/GenBank/DDBJ databases">
        <title>The draft genome sequence of Crocinitomix sp. SM1701.</title>
        <authorList>
            <person name="Zhang X."/>
        </authorList>
    </citation>
    <scope>NUCLEOTIDE SEQUENCE [LARGE SCALE GENOMIC DNA]</scope>
    <source>
        <strain evidence="3 4">SM1701</strain>
    </source>
</reference>
<gene>
    <name evidence="3" type="ORF">DNU06_08185</name>
</gene>
<protein>
    <recommendedName>
        <fullName evidence="2">10-bladed beta-propeller domain-containing protein</fullName>
    </recommendedName>
</protein>
<keyword evidence="4" id="KW-1185">Reference proteome</keyword>
<keyword evidence="1" id="KW-0732">Signal</keyword>
<evidence type="ECO:0000313" key="3">
    <source>
        <dbReference type="EMBL" id="PZE17242.1"/>
    </source>
</evidence>
<dbReference type="Pfam" id="PF21734">
    <property type="entry name" value="10_blade"/>
    <property type="match status" value="1"/>
</dbReference>
<evidence type="ECO:0000313" key="4">
    <source>
        <dbReference type="Proteomes" id="UP000249248"/>
    </source>
</evidence>
<accession>A0A2W1NNM3</accession>
<dbReference type="EMBL" id="QKSB01000004">
    <property type="protein sequence ID" value="PZE17242.1"/>
    <property type="molecule type" value="Genomic_DNA"/>
</dbReference>
<evidence type="ECO:0000256" key="1">
    <source>
        <dbReference type="SAM" id="SignalP"/>
    </source>
</evidence>
<dbReference type="OrthoDB" id="624978at2"/>
<organism evidence="3 4">
    <name type="scientific">Putridiphycobacter roseus</name>
    <dbReference type="NCBI Taxonomy" id="2219161"/>
    <lineage>
        <taxon>Bacteria</taxon>
        <taxon>Pseudomonadati</taxon>
        <taxon>Bacteroidota</taxon>
        <taxon>Flavobacteriia</taxon>
        <taxon>Flavobacteriales</taxon>
        <taxon>Crocinitomicaceae</taxon>
        <taxon>Putridiphycobacter</taxon>
    </lineage>
</organism>
<dbReference type="AlphaFoldDB" id="A0A2W1NNM3"/>
<name>A0A2W1NNM3_9FLAO</name>
<comment type="caution">
    <text evidence="3">The sequence shown here is derived from an EMBL/GenBank/DDBJ whole genome shotgun (WGS) entry which is preliminary data.</text>
</comment>
<sequence>MKKIHLLFVMICLSQQVASWAQAVNAVTVQPNKLYYFNKGNCNIIEFQQISNLLMGFHYVTYTDRRGDVMVCYEGEKTRLTQGETNIIMTNNHLVYQLASVLRVFDRGESTILSSFVSGFAVGDSIVMFQDKIGGNLKYYYRGNIVEFSQVVGDYMFDPGAIGDNLFAFRETGGNYKAFYQNQYYNLTATNQDITFSAGMNMIAFNDYANYSFAVFDHGEVLDLENQYAKQYKAGHDFVYYQDNSGVNKVYYNNEIQELGYELQEIAVYDSLIFFKEADYAKVWYQGEVFTIYNDIVKNYQVSGGSIAYMNSSNGVNALIRGVKTEITRQKVQSFTLNGNTVSLVFTPSSFAVWWNGKRFNY</sequence>
<feature type="chain" id="PRO_5015941610" description="10-bladed beta-propeller domain-containing protein" evidence="1">
    <location>
        <begin position="22"/>
        <end position="362"/>
    </location>
</feature>
<proteinExistence type="predicted"/>